<protein>
    <submittedName>
        <fullName evidence="2">Uncharacterized protein</fullName>
    </submittedName>
</protein>
<keyword evidence="1" id="KW-0812">Transmembrane</keyword>
<name>A0A1L7CQL8_9CORY</name>
<dbReference type="EMBL" id="CP009247">
    <property type="protein sequence ID" value="APT88140.1"/>
    <property type="molecule type" value="Genomic_DNA"/>
</dbReference>
<dbReference type="AlphaFoldDB" id="A0A1L7CQL8"/>
<feature type="transmembrane region" description="Helical" evidence="1">
    <location>
        <begin position="12"/>
        <end position="37"/>
    </location>
</feature>
<accession>A0A1L7CQL8</accession>
<organism evidence="2 3">
    <name type="scientific">Corynebacterium frankenforstense DSM 45800</name>
    <dbReference type="NCBI Taxonomy" id="1437875"/>
    <lineage>
        <taxon>Bacteria</taxon>
        <taxon>Bacillati</taxon>
        <taxon>Actinomycetota</taxon>
        <taxon>Actinomycetes</taxon>
        <taxon>Mycobacteriales</taxon>
        <taxon>Corynebacteriaceae</taxon>
        <taxon>Corynebacterium</taxon>
    </lineage>
</organism>
<dbReference type="Proteomes" id="UP000185434">
    <property type="component" value="Chromosome"/>
</dbReference>
<keyword evidence="3" id="KW-1185">Reference proteome</keyword>
<keyword evidence="1" id="KW-1133">Transmembrane helix</keyword>
<evidence type="ECO:0000256" key="1">
    <source>
        <dbReference type="SAM" id="Phobius"/>
    </source>
</evidence>
<proteinExistence type="predicted"/>
<dbReference type="RefSeq" id="WP_075663113.1">
    <property type="nucleotide sequence ID" value="NZ_CP009247.1"/>
</dbReference>
<dbReference type="STRING" id="1437875.CFRA_01280"/>
<keyword evidence="1" id="KW-0472">Membrane</keyword>
<dbReference type="KEGG" id="cfk:CFRA_01280"/>
<reference evidence="2 3" key="1">
    <citation type="submission" date="2014-08" db="EMBL/GenBank/DDBJ databases">
        <title>Complete genome sequence of Corynebacterium frankenforstense ST18(T) (=DSM 45800(T)), isolated from raw cow milk.</title>
        <authorList>
            <person name="Ruckert C."/>
            <person name="Albersmeier A."/>
            <person name="Winkler A."/>
            <person name="Lipski A."/>
            <person name="Kalinowski J."/>
        </authorList>
    </citation>
    <scope>NUCLEOTIDE SEQUENCE [LARGE SCALE GENOMIC DNA]</scope>
    <source>
        <strain evidence="2 3">ST18</strain>
    </source>
</reference>
<evidence type="ECO:0000313" key="2">
    <source>
        <dbReference type="EMBL" id="APT88140.1"/>
    </source>
</evidence>
<dbReference type="NCBIfam" id="TIGR03816">
    <property type="entry name" value="tadE_like_DECH"/>
    <property type="match status" value="1"/>
</dbReference>
<gene>
    <name evidence="2" type="ORF">CFRA_01280</name>
</gene>
<dbReference type="InterPro" id="IPR021202">
    <property type="entry name" value="Rv3654c-like"/>
</dbReference>
<sequence length="104" mass="10109">MLGDQEGYATILAASLAAALTGVIVILAAVAATLIALHRAQVAADMAAVAAATALAEGQPACPVAESTARLNDAEPSACRVDGEDVVVTVTVSGRGGVARAGPL</sequence>
<evidence type="ECO:0000313" key="3">
    <source>
        <dbReference type="Proteomes" id="UP000185434"/>
    </source>
</evidence>